<proteinExistence type="predicted"/>
<evidence type="ECO:0000313" key="4">
    <source>
        <dbReference type="Proteomes" id="UP000039865"/>
    </source>
</evidence>
<organism evidence="3 4">
    <name type="scientific">Stylonychia lemnae</name>
    <name type="common">Ciliate</name>
    <dbReference type="NCBI Taxonomy" id="5949"/>
    <lineage>
        <taxon>Eukaryota</taxon>
        <taxon>Sar</taxon>
        <taxon>Alveolata</taxon>
        <taxon>Ciliophora</taxon>
        <taxon>Intramacronucleata</taxon>
        <taxon>Spirotrichea</taxon>
        <taxon>Stichotrichia</taxon>
        <taxon>Sporadotrichida</taxon>
        <taxon>Oxytrichidae</taxon>
        <taxon>Stylonychinae</taxon>
        <taxon>Stylonychia</taxon>
    </lineage>
</organism>
<gene>
    <name evidence="3" type="primary">Contig7941.g8475</name>
    <name evidence="3" type="ORF">STYLEM_20848</name>
</gene>
<sequence>MNLNQDQLHHVMEKLVISLSDHIDKTTKLFQDKSEHQIESNLEIKDLKTKLRDVIMRQEGFMERLNILNEMAQNTRKSTQSLTTFNQQHILDFKNVQEQVQIIFEQLSAQKQCVTLMDSKLTSFEKLADIQMNGGISKMTDALEQINSLYLSKEYFMDRWRQYERFKEATEVKLEQMANLNPKQIETQFREINARLIPLEEQMRTKIDCDLFDDEIDKIKTLMVNNQHAHSGYVKVEQVAEKSVRQKDLMAIKEKAQKIDDCLIACINFEKKLQQYAGFAQKMEEIESTFDECLKIKDLEDLEIKVEHHRLSLVKIDSYIEKSKVKLKEQSATLSESKSMVSKDYITNLNQLDSHDSWLRRIKEQIDELKMSQHLMNKTKEKPSFGINLEDNQSIEEKLAELIDDVEKTKESLKVKSHYLSQSVDAINIQLKKKLDKVVFEQFKDTEFFSSIKDTLIPQLKKTFPEKTKTVQSIDKIEKVVQTITKQVEALTQNTKNSREEEDVMLSKKNYQCLSCDKNLINIQSSPAEYYTWSKLPLKEPGDRIARLGKGFSKILGNYKIEKQIIPTINIAETVVHQESIENEADQDDVFQTDYQLKKLMSPLSKVKSAYKSHRDMKVPGSGMLLQLPAASNMLDELGQLSQMSYTARGGSRQHKSGGVNGYQSSRNEGNMIAPTLAKTSIRLKQITKIQQQMHQHSENDQRIRKVESSLRAISVEGNNNNH</sequence>
<feature type="region of interest" description="Disordered" evidence="2">
    <location>
        <begin position="649"/>
        <end position="671"/>
    </location>
</feature>
<dbReference type="EMBL" id="CCKQ01019668">
    <property type="protein sequence ID" value="CDW91689.1"/>
    <property type="molecule type" value="Genomic_DNA"/>
</dbReference>
<keyword evidence="1" id="KW-0175">Coiled coil</keyword>
<dbReference type="Proteomes" id="UP000039865">
    <property type="component" value="Unassembled WGS sequence"/>
</dbReference>
<name>A0A078BBC1_STYLE</name>
<dbReference type="InParanoid" id="A0A078BBC1"/>
<accession>A0A078BBC1</accession>
<evidence type="ECO:0000256" key="1">
    <source>
        <dbReference type="SAM" id="Coils"/>
    </source>
</evidence>
<keyword evidence="4" id="KW-1185">Reference proteome</keyword>
<evidence type="ECO:0000256" key="2">
    <source>
        <dbReference type="SAM" id="MobiDB-lite"/>
    </source>
</evidence>
<reference evidence="3 4" key="1">
    <citation type="submission" date="2014-06" db="EMBL/GenBank/DDBJ databases">
        <authorList>
            <person name="Swart Estienne"/>
        </authorList>
    </citation>
    <scope>NUCLEOTIDE SEQUENCE [LARGE SCALE GENOMIC DNA]</scope>
    <source>
        <strain evidence="3 4">130c</strain>
    </source>
</reference>
<evidence type="ECO:0000313" key="3">
    <source>
        <dbReference type="EMBL" id="CDW91689.1"/>
    </source>
</evidence>
<feature type="coiled-coil region" evidence="1">
    <location>
        <begin position="474"/>
        <end position="501"/>
    </location>
</feature>
<protein>
    <submittedName>
        <fullName evidence="3">Uncharacterized protein</fullName>
    </submittedName>
</protein>
<dbReference type="AlphaFoldDB" id="A0A078BBC1"/>